<gene>
    <name evidence="1" type="ORF">BaRGS_00033650</name>
</gene>
<evidence type="ECO:0000313" key="2">
    <source>
        <dbReference type="Proteomes" id="UP001519460"/>
    </source>
</evidence>
<dbReference type="Proteomes" id="UP001519460">
    <property type="component" value="Unassembled WGS sequence"/>
</dbReference>
<dbReference type="EMBL" id="JACVVK020000415">
    <property type="protein sequence ID" value="KAK7475098.1"/>
    <property type="molecule type" value="Genomic_DNA"/>
</dbReference>
<reference evidence="1 2" key="1">
    <citation type="journal article" date="2023" name="Sci. Data">
        <title>Genome assembly of the Korean intertidal mud-creeper Batillaria attramentaria.</title>
        <authorList>
            <person name="Patra A.K."/>
            <person name="Ho P.T."/>
            <person name="Jun S."/>
            <person name="Lee S.J."/>
            <person name="Kim Y."/>
            <person name="Won Y.J."/>
        </authorList>
    </citation>
    <scope>NUCLEOTIDE SEQUENCE [LARGE SCALE GENOMIC DNA]</scope>
    <source>
        <strain evidence="1">Wonlab-2016</strain>
    </source>
</reference>
<organism evidence="1 2">
    <name type="scientific">Batillaria attramentaria</name>
    <dbReference type="NCBI Taxonomy" id="370345"/>
    <lineage>
        <taxon>Eukaryota</taxon>
        <taxon>Metazoa</taxon>
        <taxon>Spiralia</taxon>
        <taxon>Lophotrochozoa</taxon>
        <taxon>Mollusca</taxon>
        <taxon>Gastropoda</taxon>
        <taxon>Caenogastropoda</taxon>
        <taxon>Sorbeoconcha</taxon>
        <taxon>Cerithioidea</taxon>
        <taxon>Batillariidae</taxon>
        <taxon>Batillaria</taxon>
    </lineage>
</organism>
<name>A0ABD0JK12_9CAEN</name>
<keyword evidence="2" id="KW-1185">Reference proteome</keyword>
<protein>
    <submittedName>
        <fullName evidence="1">Uncharacterized protein</fullName>
    </submittedName>
</protein>
<evidence type="ECO:0000313" key="1">
    <source>
        <dbReference type="EMBL" id="KAK7475098.1"/>
    </source>
</evidence>
<proteinExistence type="predicted"/>
<sequence length="77" mass="8941">MLREFHYNPLNGEFLINMLITVSLHKLEVIAMDCTWGPVFSGTQRGDNSGRFNGFRRLSQWTWTRVPKTLKKASILD</sequence>
<dbReference type="AlphaFoldDB" id="A0ABD0JK12"/>
<accession>A0ABD0JK12</accession>
<comment type="caution">
    <text evidence="1">The sequence shown here is derived from an EMBL/GenBank/DDBJ whole genome shotgun (WGS) entry which is preliminary data.</text>
</comment>